<reference evidence="3 4" key="2">
    <citation type="submission" date="2015-02" db="EMBL/GenBank/DDBJ databases">
        <title>The complete genome of Sphingomonas hengshuiensis sp. WHSC-8 isolated from soil of Hengshui Lake.</title>
        <authorList>
            <person name="Wei S."/>
            <person name="Guo J."/>
            <person name="Su C."/>
            <person name="Wu R."/>
            <person name="Zhang Z."/>
            <person name="Liang K."/>
            <person name="Li H."/>
            <person name="Wang T."/>
            <person name="Liu H."/>
            <person name="Zhang C."/>
            <person name="Li Z."/>
            <person name="Wang Q."/>
            <person name="Meng J."/>
        </authorList>
    </citation>
    <scope>NUCLEOTIDE SEQUENCE [LARGE SCALE GENOMIC DNA]</scope>
    <source>
        <strain evidence="3 4">WHSC-8</strain>
    </source>
</reference>
<dbReference type="RefSeq" id="WP_044329939.1">
    <property type="nucleotide sequence ID" value="NZ_CP010836.1"/>
</dbReference>
<feature type="region of interest" description="Disordered" evidence="1">
    <location>
        <begin position="25"/>
        <end position="47"/>
    </location>
</feature>
<organism evidence="3 4">
    <name type="scientific">Sphingomonas hengshuiensis</name>
    <dbReference type="NCBI Taxonomy" id="1609977"/>
    <lineage>
        <taxon>Bacteria</taxon>
        <taxon>Pseudomonadati</taxon>
        <taxon>Pseudomonadota</taxon>
        <taxon>Alphaproteobacteria</taxon>
        <taxon>Sphingomonadales</taxon>
        <taxon>Sphingomonadaceae</taxon>
        <taxon>Sphingomonas</taxon>
    </lineage>
</organism>
<protein>
    <recommendedName>
        <fullName evidence="5">Lysozyme inhibitor LprI N-terminal domain-containing protein</fullName>
    </recommendedName>
</protein>
<evidence type="ECO:0000313" key="4">
    <source>
        <dbReference type="Proteomes" id="UP000032300"/>
    </source>
</evidence>
<dbReference type="KEGG" id="sphi:TS85_01225"/>
<accession>A0A7U5HVD2</accession>
<feature type="signal peptide" evidence="2">
    <location>
        <begin position="1"/>
        <end position="23"/>
    </location>
</feature>
<feature type="compositionally biased region" description="Pro residues" evidence="1">
    <location>
        <begin position="30"/>
        <end position="43"/>
    </location>
</feature>
<name>A0A7U5HVD2_9SPHN</name>
<evidence type="ECO:0000256" key="2">
    <source>
        <dbReference type="SAM" id="SignalP"/>
    </source>
</evidence>
<dbReference type="AlphaFoldDB" id="A0A7U5HVD2"/>
<evidence type="ECO:0000313" key="3">
    <source>
        <dbReference type="EMBL" id="AJP70742.1"/>
    </source>
</evidence>
<dbReference type="PROSITE" id="PS51257">
    <property type="entry name" value="PROKAR_LIPOPROTEIN"/>
    <property type="match status" value="1"/>
</dbReference>
<proteinExistence type="predicted"/>
<feature type="region of interest" description="Disordered" evidence="1">
    <location>
        <begin position="128"/>
        <end position="163"/>
    </location>
</feature>
<gene>
    <name evidence="3" type="ORF">TS85_01225</name>
</gene>
<dbReference type="OrthoDB" id="7558324at2"/>
<dbReference type="Proteomes" id="UP000032300">
    <property type="component" value="Chromosome"/>
</dbReference>
<feature type="compositionally biased region" description="Basic residues" evidence="1">
    <location>
        <begin position="138"/>
        <end position="152"/>
    </location>
</feature>
<reference evidence="3 4" key="1">
    <citation type="journal article" date="2015" name="Int. J. Syst. Evol. Microbiol.">
        <title>Sphingomonas hengshuiensis sp. nov., isolated from lake wetland.</title>
        <authorList>
            <person name="Wei S."/>
            <person name="Wang T."/>
            <person name="Liu H."/>
            <person name="Zhang C."/>
            <person name="Guo J."/>
            <person name="Wang Q."/>
            <person name="Liang K."/>
            <person name="Zhang Z."/>
        </authorList>
    </citation>
    <scope>NUCLEOTIDE SEQUENCE [LARGE SCALE GENOMIC DNA]</scope>
    <source>
        <strain evidence="3 4">WHSC-8</strain>
    </source>
</reference>
<keyword evidence="4" id="KW-1185">Reference proteome</keyword>
<evidence type="ECO:0008006" key="5">
    <source>
        <dbReference type="Google" id="ProtNLM"/>
    </source>
</evidence>
<keyword evidence="2" id="KW-0732">Signal</keyword>
<evidence type="ECO:0000256" key="1">
    <source>
        <dbReference type="SAM" id="MobiDB-lite"/>
    </source>
</evidence>
<feature type="chain" id="PRO_5031372529" description="Lysozyme inhibitor LprI N-terminal domain-containing protein" evidence="2">
    <location>
        <begin position="24"/>
        <end position="222"/>
    </location>
</feature>
<sequence length="222" mass="23660">MRKAIGSAALLIMLAGCWGQPVANNSATPKPTPTASPTPPAPAPWLTQDPLCTGTLTRAEWLVCDDKALNALHRQLAGQWANDRQNASDQRLEILENQLYALLSERDACNDAGCVAIAYRRYLYPAVPAARPTPRPTPKPKPKPKPRPHPIKHGGTWRAGAGEQSCTGDIGGAAAARLASQCEAVTGTSGGQCSARRPCAELRIQIRQGCWGKPGRPETCGR</sequence>
<dbReference type="EMBL" id="CP010836">
    <property type="protein sequence ID" value="AJP70742.1"/>
    <property type="molecule type" value="Genomic_DNA"/>
</dbReference>